<evidence type="ECO:0000256" key="5">
    <source>
        <dbReference type="ARBA" id="ARBA00022825"/>
    </source>
</evidence>
<dbReference type="RefSeq" id="WP_427847087.1">
    <property type="nucleotide sequence ID" value="NZ_BQXY01000016.1"/>
</dbReference>
<accession>A0A9W6DDY5</accession>
<dbReference type="SUPFAM" id="SSF141986">
    <property type="entry name" value="LD-carboxypeptidase A C-terminal domain-like"/>
    <property type="match status" value="1"/>
</dbReference>
<proteinExistence type="inferred from homology"/>
<dbReference type="GO" id="GO:0006508">
    <property type="term" value="P:proteolysis"/>
    <property type="evidence" value="ECO:0007669"/>
    <property type="project" value="UniProtKB-KW"/>
</dbReference>
<keyword evidence="2" id="KW-0121">Carboxypeptidase</keyword>
<keyword evidence="5" id="KW-0720">Serine protease</keyword>
<feature type="active site" description="Nucleophile" evidence="6">
    <location>
        <position position="111"/>
    </location>
</feature>
<dbReference type="InterPro" id="IPR029062">
    <property type="entry name" value="Class_I_gatase-like"/>
</dbReference>
<protein>
    <submittedName>
        <fullName evidence="9">Peptidase S66</fullName>
    </submittedName>
</protein>
<dbReference type="Gene3D" id="3.50.30.60">
    <property type="entry name" value="LD-carboxypeptidase A C-terminal domain-like"/>
    <property type="match status" value="1"/>
</dbReference>
<dbReference type="EMBL" id="BQXY01000016">
    <property type="protein sequence ID" value="GKU27723.1"/>
    <property type="molecule type" value="Genomic_DNA"/>
</dbReference>
<feature type="active site" description="Charge relay system" evidence="6">
    <location>
        <position position="278"/>
    </location>
</feature>
<feature type="domain" description="LD-carboxypeptidase N-terminal" evidence="7">
    <location>
        <begin position="15"/>
        <end position="131"/>
    </location>
</feature>
<dbReference type="AlphaFoldDB" id="A0A9W6DDY5"/>
<dbReference type="Pfam" id="PF17676">
    <property type="entry name" value="Peptidase_S66C"/>
    <property type="match status" value="1"/>
</dbReference>
<evidence type="ECO:0000259" key="7">
    <source>
        <dbReference type="Pfam" id="PF02016"/>
    </source>
</evidence>
<dbReference type="InterPro" id="IPR003507">
    <property type="entry name" value="S66_fam"/>
</dbReference>
<evidence type="ECO:0000256" key="2">
    <source>
        <dbReference type="ARBA" id="ARBA00022645"/>
    </source>
</evidence>
<comment type="similarity">
    <text evidence="1">Belongs to the peptidase S66 family.</text>
</comment>
<dbReference type="GO" id="GO:0004180">
    <property type="term" value="F:carboxypeptidase activity"/>
    <property type="evidence" value="ECO:0007669"/>
    <property type="project" value="UniProtKB-KW"/>
</dbReference>
<keyword evidence="3" id="KW-0645">Protease</keyword>
<keyword evidence="10" id="KW-1185">Reference proteome</keyword>
<dbReference type="InterPro" id="IPR040921">
    <property type="entry name" value="Peptidase_S66C"/>
</dbReference>
<evidence type="ECO:0000256" key="1">
    <source>
        <dbReference type="ARBA" id="ARBA00010233"/>
    </source>
</evidence>
<feature type="active site" description="Charge relay system" evidence="6">
    <location>
        <position position="208"/>
    </location>
</feature>
<gene>
    <name evidence="9" type="ORF">CFOLD11_45500</name>
</gene>
<reference evidence="9" key="1">
    <citation type="journal article" date="2023" name="Int. J. Syst. Evol. Microbiol.">
        <title>&lt;i&gt;Clostridium folliculivorans&lt;/i&gt; sp. nov., isolated from soil samples of an organic paddy in Japan.</title>
        <authorList>
            <person name="Tazawa J."/>
            <person name="Kobayashi H."/>
            <person name="Tanizawa Y."/>
            <person name="Uchino A."/>
            <person name="Tanaka F."/>
            <person name="Urashima Y."/>
            <person name="Miura S."/>
            <person name="Sakamoto M."/>
            <person name="Ohkuma M."/>
            <person name="Tohno M."/>
        </authorList>
    </citation>
    <scope>NUCLEOTIDE SEQUENCE</scope>
    <source>
        <strain evidence="9">D1-1</strain>
    </source>
</reference>
<evidence type="ECO:0000313" key="9">
    <source>
        <dbReference type="EMBL" id="GKU27723.1"/>
    </source>
</evidence>
<dbReference type="PANTHER" id="PTHR30237">
    <property type="entry name" value="MURAMOYLTETRAPEPTIDE CARBOXYPEPTIDASE"/>
    <property type="match status" value="1"/>
</dbReference>
<dbReference type="PIRSF" id="PIRSF028757">
    <property type="entry name" value="LD-carboxypeptidase"/>
    <property type="match status" value="1"/>
</dbReference>
<evidence type="ECO:0000256" key="6">
    <source>
        <dbReference type="PIRSR" id="PIRSR028757-1"/>
    </source>
</evidence>
<organism evidence="9 10">
    <name type="scientific">Clostridium folliculivorans</name>
    <dbReference type="NCBI Taxonomy" id="2886038"/>
    <lineage>
        <taxon>Bacteria</taxon>
        <taxon>Bacillati</taxon>
        <taxon>Bacillota</taxon>
        <taxon>Clostridia</taxon>
        <taxon>Eubacteriales</taxon>
        <taxon>Clostridiaceae</taxon>
        <taxon>Clostridium</taxon>
    </lineage>
</organism>
<dbReference type="PANTHER" id="PTHR30237:SF2">
    <property type="entry name" value="MUREIN TETRAPEPTIDE CARBOXYPEPTIDASE"/>
    <property type="match status" value="1"/>
</dbReference>
<evidence type="ECO:0000256" key="3">
    <source>
        <dbReference type="ARBA" id="ARBA00022670"/>
    </source>
</evidence>
<evidence type="ECO:0000313" key="10">
    <source>
        <dbReference type="Proteomes" id="UP001057868"/>
    </source>
</evidence>
<evidence type="ECO:0000259" key="8">
    <source>
        <dbReference type="Pfam" id="PF17676"/>
    </source>
</evidence>
<dbReference type="InterPro" id="IPR027478">
    <property type="entry name" value="LdcA_N"/>
</dbReference>
<name>A0A9W6DDY5_9CLOT</name>
<dbReference type="InterPro" id="IPR040449">
    <property type="entry name" value="Peptidase_S66_N"/>
</dbReference>
<sequence length="308" mass="34475">MFIILAHGIKLGKTIGIISPAGCDDLEVINKKISDFENLGFNVKVGDHVFDKYGYLAGEDKERAYDLMNMFIDDEVDAIVCFRGGYGSARILPHLDLDIIKKHPKIFCGYSDITLILNYLYKKLGLVTFHGPMVKSDFSDFITRNSFFNAIMDKSCNYKIDLNSFDSVQIHNTKNISGNLVGGNLSIVCSSLGTPFEIDTKNKILFLEDVNEKIYSIDRMLTQLDLANKLKCCKGFILGNFTPNENDMKEYNFTLDELISQKILPLGKPTIINLPFGHEYPNITLPVGGAVKIDFKAGSITPVKKFVL</sequence>
<dbReference type="CDD" id="cd07025">
    <property type="entry name" value="Peptidase_S66"/>
    <property type="match status" value="1"/>
</dbReference>
<keyword evidence="4" id="KW-0378">Hydrolase</keyword>
<dbReference type="SUPFAM" id="SSF52317">
    <property type="entry name" value="Class I glutamine amidotransferase-like"/>
    <property type="match status" value="1"/>
</dbReference>
<evidence type="ECO:0000256" key="4">
    <source>
        <dbReference type="ARBA" id="ARBA00022801"/>
    </source>
</evidence>
<feature type="domain" description="LD-carboxypeptidase C-terminal" evidence="8">
    <location>
        <begin position="177"/>
        <end position="293"/>
    </location>
</feature>
<dbReference type="GO" id="GO:0008236">
    <property type="term" value="F:serine-type peptidase activity"/>
    <property type="evidence" value="ECO:0007669"/>
    <property type="project" value="UniProtKB-KW"/>
</dbReference>
<comment type="caution">
    <text evidence="9">The sequence shown here is derived from an EMBL/GenBank/DDBJ whole genome shotgun (WGS) entry which is preliminary data.</text>
</comment>
<dbReference type="Pfam" id="PF02016">
    <property type="entry name" value="Peptidase_S66"/>
    <property type="match status" value="1"/>
</dbReference>
<dbReference type="InterPro" id="IPR027461">
    <property type="entry name" value="Carboxypeptidase_A_C_sf"/>
</dbReference>
<dbReference type="Proteomes" id="UP001057868">
    <property type="component" value="Unassembled WGS sequence"/>
</dbReference>
<dbReference type="Gene3D" id="3.40.50.10740">
    <property type="entry name" value="Class I glutamine amidotransferase-like"/>
    <property type="match status" value="1"/>
</dbReference>